<evidence type="ECO:0000313" key="1">
    <source>
        <dbReference type="EMBL" id="VEL32110.1"/>
    </source>
</evidence>
<organism evidence="1 2">
    <name type="scientific">Protopolystoma xenopodis</name>
    <dbReference type="NCBI Taxonomy" id="117903"/>
    <lineage>
        <taxon>Eukaryota</taxon>
        <taxon>Metazoa</taxon>
        <taxon>Spiralia</taxon>
        <taxon>Lophotrochozoa</taxon>
        <taxon>Platyhelminthes</taxon>
        <taxon>Monogenea</taxon>
        <taxon>Polyopisthocotylea</taxon>
        <taxon>Polystomatidea</taxon>
        <taxon>Polystomatidae</taxon>
        <taxon>Protopolystoma</taxon>
    </lineage>
</organism>
<comment type="caution">
    <text evidence="1">The sequence shown here is derived from an EMBL/GenBank/DDBJ whole genome shotgun (WGS) entry which is preliminary data.</text>
</comment>
<reference evidence="1" key="1">
    <citation type="submission" date="2018-11" db="EMBL/GenBank/DDBJ databases">
        <authorList>
            <consortium name="Pathogen Informatics"/>
        </authorList>
    </citation>
    <scope>NUCLEOTIDE SEQUENCE</scope>
</reference>
<dbReference type="AlphaFoldDB" id="A0A3S5FFJ0"/>
<protein>
    <submittedName>
        <fullName evidence="1">Uncharacterized protein</fullName>
    </submittedName>
</protein>
<accession>A0A3S5FFJ0</accession>
<dbReference type="EMBL" id="CAAALY010130378">
    <property type="protein sequence ID" value="VEL32110.1"/>
    <property type="molecule type" value="Genomic_DNA"/>
</dbReference>
<name>A0A3S5FFJ0_9PLAT</name>
<dbReference type="Proteomes" id="UP000784294">
    <property type="component" value="Unassembled WGS sequence"/>
</dbReference>
<gene>
    <name evidence="1" type="ORF">PXEA_LOCUS25550</name>
</gene>
<keyword evidence="2" id="KW-1185">Reference proteome</keyword>
<sequence>MTFNSPSSNKKFVIESDFSAKTPIDRAPRKGDLVDFFQLSAQKVRLLRSLNEPLILNLGQDTQPNWQHMLQSVGKVSSDLKVVRRSIDIESLSCGKNFGTFPYYFIAQLAKSRRSP</sequence>
<proteinExistence type="predicted"/>
<evidence type="ECO:0000313" key="2">
    <source>
        <dbReference type="Proteomes" id="UP000784294"/>
    </source>
</evidence>